<feature type="region of interest" description="Disordered" evidence="2">
    <location>
        <begin position="242"/>
        <end position="270"/>
    </location>
</feature>
<organism evidence="3 4">
    <name type="scientific">Acrasis kona</name>
    <dbReference type="NCBI Taxonomy" id="1008807"/>
    <lineage>
        <taxon>Eukaryota</taxon>
        <taxon>Discoba</taxon>
        <taxon>Heterolobosea</taxon>
        <taxon>Tetramitia</taxon>
        <taxon>Eutetramitia</taxon>
        <taxon>Acrasidae</taxon>
        <taxon>Acrasis</taxon>
    </lineage>
</organism>
<feature type="coiled-coil region" evidence="1">
    <location>
        <begin position="166"/>
        <end position="214"/>
    </location>
</feature>
<feature type="compositionally biased region" description="Low complexity" evidence="2">
    <location>
        <begin position="347"/>
        <end position="363"/>
    </location>
</feature>
<evidence type="ECO:0000313" key="4">
    <source>
        <dbReference type="Proteomes" id="UP001431209"/>
    </source>
</evidence>
<name>A0AAW2Z2J8_9EUKA</name>
<feature type="region of interest" description="Disordered" evidence="2">
    <location>
        <begin position="312"/>
        <end position="371"/>
    </location>
</feature>
<dbReference type="PANTHER" id="PTHR15276:SF0">
    <property type="entry name" value="COILED-COIL DOMAIN-CONTAINING PROTEIN 6"/>
    <property type="match status" value="1"/>
</dbReference>
<feature type="compositionally biased region" description="Polar residues" evidence="2">
    <location>
        <begin position="318"/>
        <end position="335"/>
    </location>
</feature>
<evidence type="ECO:0000256" key="1">
    <source>
        <dbReference type="SAM" id="Coils"/>
    </source>
</evidence>
<evidence type="ECO:0000313" key="3">
    <source>
        <dbReference type="EMBL" id="KAL0483149.1"/>
    </source>
</evidence>
<comment type="caution">
    <text evidence="3">The sequence shown here is derived from an EMBL/GenBank/DDBJ whole genome shotgun (WGS) entry which is preliminary data.</text>
</comment>
<feature type="coiled-coil region" evidence="1">
    <location>
        <begin position="4"/>
        <end position="139"/>
    </location>
</feature>
<sequence>MASNEQYEERIKQLEKELSDERDKNARAEEKIKKLQNANVTLQLQTEEEEELITNKLMKKLKQLKDEKETILQQVEQEEELLTNTLQQKLVRLRDEKIAIENQLEVDKEYITNKLHKQMDVLIQEKNTLEKNIEQERTEVLNHLTSALKTIRETFKAGDATEKDLIECLKDQVESLSNVQQQYGQEKERYRDRNTELQLELNRLQGDNFVLEQKIKREHEKQLEITKDIGKNEFDMEMEDERHFNHSKSPQNQMRKLSLSGSNMDRSRSASLPLGLVPEQVQVDNISPRRSPRTIPHAHAHIHAHHHVTSLPVHLDGHSNNPLLSTSPTKMTPQVCTKDRRPSLIQSLRSPRSRSNSSGSVSSDNEEDGKK</sequence>
<protein>
    <submittedName>
        <fullName evidence="3">Uncharacterized protein</fullName>
    </submittedName>
</protein>
<accession>A0AAW2Z2J8</accession>
<dbReference type="PANTHER" id="PTHR15276">
    <property type="entry name" value="H4 D10S170 PROTEIN-RELATED"/>
    <property type="match status" value="1"/>
</dbReference>
<keyword evidence="1" id="KW-0175">Coiled coil</keyword>
<dbReference type="InterPro" id="IPR019152">
    <property type="entry name" value="DUF2046"/>
</dbReference>
<evidence type="ECO:0000256" key="2">
    <source>
        <dbReference type="SAM" id="MobiDB-lite"/>
    </source>
</evidence>
<feature type="compositionally biased region" description="Polar residues" evidence="2">
    <location>
        <begin position="247"/>
        <end position="264"/>
    </location>
</feature>
<dbReference type="Proteomes" id="UP001431209">
    <property type="component" value="Unassembled WGS sequence"/>
</dbReference>
<reference evidence="3 4" key="1">
    <citation type="submission" date="2024-03" db="EMBL/GenBank/DDBJ databases">
        <title>The Acrasis kona genome and developmental transcriptomes reveal deep origins of eukaryotic multicellular pathways.</title>
        <authorList>
            <person name="Sheikh S."/>
            <person name="Fu C.-J."/>
            <person name="Brown M.W."/>
            <person name="Baldauf S.L."/>
        </authorList>
    </citation>
    <scope>NUCLEOTIDE SEQUENCE [LARGE SCALE GENOMIC DNA]</scope>
    <source>
        <strain evidence="3 4">ATCC MYA-3509</strain>
    </source>
</reference>
<dbReference type="AlphaFoldDB" id="A0AAW2Z2J8"/>
<keyword evidence="4" id="KW-1185">Reference proteome</keyword>
<dbReference type="EMBL" id="JAOPGA020000939">
    <property type="protein sequence ID" value="KAL0483149.1"/>
    <property type="molecule type" value="Genomic_DNA"/>
</dbReference>
<gene>
    <name evidence="3" type="ORF">AKO1_014814</name>
</gene>
<dbReference type="Pfam" id="PF09755">
    <property type="entry name" value="DUF2046"/>
    <property type="match status" value="1"/>
</dbReference>
<proteinExistence type="predicted"/>